<dbReference type="Gene3D" id="1.20.1280.50">
    <property type="match status" value="1"/>
</dbReference>
<dbReference type="Proteomes" id="UP000030689">
    <property type="component" value="Unassembled WGS sequence"/>
</dbReference>
<dbReference type="KEGG" id="eus:EUTSA_v10012007mg"/>
<gene>
    <name evidence="2" type="ORF">EUTSA_v10012007mg</name>
</gene>
<reference evidence="2 3" key="1">
    <citation type="journal article" date="2013" name="Front. Plant Sci.">
        <title>The Reference Genome of the Halophytic Plant Eutrema salsugineum.</title>
        <authorList>
            <person name="Yang R."/>
            <person name="Jarvis D.E."/>
            <person name="Chen H."/>
            <person name="Beilstein M.A."/>
            <person name="Grimwood J."/>
            <person name="Jenkins J."/>
            <person name="Shu S."/>
            <person name="Prochnik S."/>
            <person name="Xin M."/>
            <person name="Ma C."/>
            <person name="Schmutz J."/>
            <person name="Wing R.A."/>
            <person name="Mitchell-Olds T."/>
            <person name="Schumaker K.S."/>
            <person name="Wang X."/>
        </authorList>
    </citation>
    <scope>NUCLEOTIDE SEQUENCE [LARGE SCALE GENOMIC DNA]</scope>
</reference>
<dbReference type="InterPro" id="IPR001810">
    <property type="entry name" value="F-box_dom"/>
</dbReference>
<sequence length="240" mass="27120">MMNKRNTVDLSKNLLVEILSRVPAISLAQFRSISKGWNALVKDEILSKKHSALRQSLAIMLINFRVYLVSVDFRGTQENNVAPSRKLTRQFSLKDPLSDSSEEVDICNVFHCDGLLLLITKGGQFLVCNPVSGETKLSYPLLSFDFSTGRFQTHSLLPHSLLYSDAALSVIREDKLCLPSPNKVLVYYDNMVNMVPNNILHIVGEDRHIQVDIHGSIRSFFFFSFLLSYVPTLVQIQVCI</sequence>
<dbReference type="SMART" id="SM00256">
    <property type="entry name" value="FBOX"/>
    <property type="match status" value="1"/>
</dbReference>
<dbReference type="EMBL" id="KI517809">
    <property type="protein sequence ID" value="ESQ30891.1"/>
    <property type="molecule type" value="Genomic_DNA"/>
</dbReference>
<dbReference type="SUPFAM" id="SSF81383">
    <property type="entry name" value="F-box domain"/>
    <property type="match status" value="1"/>
</dbReference>
<organism evidence="2 3">
    <name type="scientific">Eutrema salsugineum</name>
    <name type="common">Saltwater cress</name>
    <name type="synonym">Sisymbrium salsugineum</name>
    <dbReference type="NCBI Taxonomy" id="72664"/>
    <lineage>
        <taxon>Eukaryota</taxon>
        <taxon>Viridiplantae</taxon>
        <taxon>Streptophyta</taxon>
        <taxon>Embryophyta</taxon>
        <taxon>Tracheophyta</taxon>
        <taxon>Spermatophyta</taxon>
        <taxon>Magnoliopsida</taxon>
        <taxon>eudicotyledons</taxon>
        <taxon>Gunneridae</taxon>
        <taxon>Pentapetalae</taxon>
        <taxon>rosids</taxon>
        <taxon>malvids</taxon>
        <taxon>Brassicales</taxon>
        <taxon>Brassicaceae</taxon>
        <taxon>Eutremeae</taxon>
        <taxon>Eutrema</taxon>
    </lineage>
</organism>
<dbReference type="InterPro" id="IPR036047">
    <property type="entry name" value="F-box-like_dom_sf"/>
</dbReference>
<name>V4MHT4_EUTSA</name>
<protein>
    <recommendedName>
        <fullName evidence="1">F-box domain-containing protein</fullName>
    </recommendedName>
</protein>
<proteinExistence type="predicted"/>
<evidence type="ECO:0000313" key="3">
    <source>
        <dbReference type="Proteomes" id="UP000030689"/>
    </source>
</evidence>
<keyword evidence="3" id="KW-1185">Reference proteome</keyword>
<dbReference type="Pfam" id="PF07734">
    <property type="entry name" value="FBA_1"/>
    <property type="match status" value="1"/>
</dbReference>
<dbReference type="Pfam" id="PF00646">
    <property type="entry name" value="F-box"/>
    <property type="match status" value="1"/>
</dbReference>
<evidence type="ECO:0000259" key="1">
    <source>
        <dbReference type="SMART" id="SM00256"/>
    </source>
</evidence>
<accession>V4MHT4</accession>
<feature type="domain" description="F-box" evidence="1">
    <location>
        <begin position="10"/>
        <end position="50"/>
    </location>
</feature>
<dbReference type="InterPro" id="IPR050796">
    <property type="entry name" value="SCF_F-box_component"/>
</dbReference>
<dbReference type="AlphaFoldDB" id="V4MHT4"/>
<dbReference type="PANTHER" id="PTHR31672">
    <property type="entry name" value="BNACNNG10540D PROTEIN"/>
    <property type="match status" value="1"/>
</dbReference>
<dbReference type="Gramene" id="ESQ30891">
    <property type="protein sequence ID" value="ESQ30891"/>
    <property type="gene ID" value="EUTSA_v10012007mg"/>
</dbReference>
<evidence type="ECO:0000313" key="2">
    <source>
        <dbReference type="EMBL" id="ESQ30891.1"/>
    </source>
</evidence>
<dbReference type="InterPro" id="IPR006527">
    <property type="entry name" value="F-box-assoc_dom_typ1"/>
</dbReference>